<dbReference type="EMBL" id="MVGC01000173">
    <property type="protein sequence ID" value="RJE22343.1"/>
    <property type="molecule type" value="Genomic_DNA"/>
</dbReference>
<evidence type="ECO:0000256" key="3">
    <source>
        <dbReference type="ARBA" id="ARBA00022723"/>
    </source>
</evidence>
<dbReference type="Proteomes" id="UP000266188">
    <property type="component" value="Unassembled WGS sequence"/>
</dbReference>
<proteinExistence type="inferred from homology"/>
<sequence>MGLPGILLAIPISIIALLWWYLHIPWNLPNLPRIPFYVSILGLWSDMGQDDIYDRWLRKPLEKHGAALIWFAGRWSILVIRPDLLTDMFRNEDIYAKAGSQKKIPWSVIASLVGDNIINSHGENWKLYTSIMKPGMQRKNFDTGLLLNKSRRLVDKLLEEQDVAGDGKGILTDSYVQKYAVDVMGQNFLDLDFEAQALEQPHNAVRLEALQSIIKRTLFKPLFFNFPDLDKYPWLFSSRKTAYRIMFEFEDKLFNTVCEHLNRRREKGVTTTEMVSHMLEEAYRDGRINEQQFRDNLKITFLTAHENAQQLINSTFWELGRNKEVQSRLRTEIQNTNTAIPTAEAVNRLPYLTSVIYELLRLYPPVSQLINRVTLEPALLGGKIPIPKNTFVGWNSFGVHNNPDVWGPDAGKFMPERWGSTVGEMHAKFRRETVRGTYIPFNAHTRKCLGQGFVLLQMKIFLFELLRRVEWRVDPGYKKKMTPGGILAPLGCRVILRELGPVEDRASE</sequence>
<evidence type="ECO:0000256" key="7">
    <source>
        <dbReference type="SAM" id="Phobius"/>
    </source>
</evidence>
<dbReference type="InterPro" id="IPR002403">
    <property type="entry name" value="Cyt_P450_E_grp-IV"/>
</dbReference>
<comment type="similarity">
    <text evidence="2">Belongs to the cytochrome P450 family.</text>
</comment>
<dbReference type="InterPro" id="IPR050121">
    <property type="entry name" value="Cytochrome_P450_monoxygenase"/>
</dbReference>
<dbReference type="GO" id="GO:0020037">
    <property type="term" value="F:heme binding"/>
    <property type="evidence" value="ECO:0007669"/>
    <property type="project" value="InterPro"/>
</dbReference>
<dbReference type="OrthoDB" id="1470350at2759"/>
<protein>
    <submittedName>
        <fullName evidence="8">Cytochrome p450</fullName>
    </submittedName>
</protein>
<dbReference type="STRING" id="2070753.A0A3A2ZJ57"/>
<keyword evidence="7" id="KW-1133">Transmembrane helix</keyword>
<evidence type="ECO:0000313" key="9">
    <source>
        <dbReference type="Proteomes" id="UP000266188"/>
    </source>
</evidence>
<evidence type="ECO:0000256" key="4">
    <source>
        <dbReference type="ARBA" id="ARBA00023002"/>
    </source>
</evidence>
<keyword evidence="6" id="KW-0349">Heme</keyword>
<keyword evidence="7" id="KW-0472">Membrane</keyword>
<dbReference type="SUPFAM" id="SSF48264">
    <property type="entry name" value="Cytochrome P450"/>
    <property type="match status" value="1"/>
</dbReference>
<dbReference type="GO" id="GO:0004497">
    <property type="term" value="F:monooxygenase activity"/>
    <property type="evidence" value="ECO:0007669"/>
    <property type="project" value="InterPro"/>
</dbReference>
<gene>
    <name evidence="8" type="ORF">PHISCL_05321</name>
</gene>
<dbReference type="Pfam" id="PF00067">
    <property type="entry name" value="p450"/>
    <property type="match status" value="1"/>
</dbReference>
<feature type="binding site" description="axial binding residue" evidence="6">
    <location>
        <position position="448"/>
    </location>
    <ligand>
        <name>heme</name>
        <dbReference type="ChEBI" id="CHEBI:30413"/>
    </ligand>
    <ligandPart>
        <name>Fe</name>
        <dbReference type="ChEBI" id="CHEBI:18248"/>
    </ligandPart>
</feature>
<dbReference type="AlphaFoldDB" id="A0A3A2ZJ57"/>
<keyword evidence="4" id="KW-0560">Oxidoreductase</keyword>
<comment type="caution">
    <text evidence="8">The sequence shown here is derived from an EMBL/GenBank/DDBJ whole genome shotgun (WGS) entry which is preliminary data.</text>
</comment>
<evidence type="ECO:0000256" key="2">
    <source>
        <dbReference type="ARBA" id="ARBA00010617"/>
    </source>
</evidence>
<evidence type="ECO:0000256" key="6">
    <source>
        <dbReference type="PIRSR" id="PIRSR602403-1"/>
    </source>
</evidence>
<dbReference type="PRINTS" id="PR00465">
    <property type="entry name" value="EP450IV"/>
</dbReference>
<accession>A0A3A2ZJ57</accession>
<comment type="cofactor">
    <cofactor evidence="1 6">
        <name>heme</name>
        <dbReference type="ChEBI" id="CHEBI:30413"/>
    </cofactor>
</comment>
<dbReference type="GO" id="GO:0016705">
    <property type="term" value="F:oxidoreductase activity, acting on paired donors, with incorporation or reduction of molecular oxygen"/>
    <property type="evidence" value="ECO:0007669"/>
    <property type="project" value="InterPro"/>
</dbReference>
<evidence type="ECO:0000256" key="1">
    <source>
        <dbReference type="ARBA" id="ARBA00001971"/>
    </source>
</evidence>
<name>A0A3A2ZJ57_9EURO</name>
<reference evidence="9" key="1">
    <citation type="submission" date="2017-02" db="EMBL/GenBank/DDBJ databases">
        <authorList>
            <person name="Tafer H."/>
            <person name="Lopandic K."/>
        </authorList>
    </citation>
    <scope>NUCLEOTIDE SEQUENCE [LARGE SCALE GENOMIC DNA]</scope>
    <source>
        <strain evidence="9">CBS 366.77</strain>
    </source>
</reference>
<dbReference type="InterPro" id="IPR001128">
    <property type="entry name" value="Cyt_P450"/>
</dbReference>
<dbReference type="PANTHER" id="PTHR24305:SF223">
    <property type="entry name" value="CYTOCHROME P450-DIT2"/>
    <property type="match status" value="1"/>
</dbReference>
<evidence type="ECO:0000313" key="8">
    <source>
        <dbReference type="EMBL" id="RJE22343.1"/>
    </source>
</evidence>
<dbReference type="Gene3D" id="1.10.630.10">
    <property type="entry name" value="Cytochrome P450"/>
    <property type="match status" value="1"/>
</dbReference>
<keyword evidence="7" id="KW-0812">Transmembrane</keyword>
<feature type="transmembrane region" description="Helical" evidence="7">
    <location>
        <begin position="6"/>
        <end position="24"/>
    </location>
</feature>
<dbReference type="CDD" id="cd11070">
    <property type="entry name" value="CYP56-like"/>
    <property type="match status" value="1"/>
</dbReference>
<organism evidence="8 9">
    <name type="scientific">Aspergillus sclerotialis</name>
    <dbReference type="NCBI Taxonomy" id="2070753"/>
    <lineage>
        <taxon>Eukaryota</taxon>
        <taxon>Fungi</taxon>
        <taxon>Dikarya</taxon>
        <taxon>Ascomycota</taxon>
        <taxon>Pezizomycotina</taxon>
        <taxon>Eurotiomycetes</taxon>
        <taxon>Eurotiomycetidae</taxon>
        <taxon>Eurotiales</taxon>
        <taxon>Aspergillaceae</taxon>
        <taxon>Aspergillus</taxon>
        <taxon>Aspergillus subgen. Polypaecilum</taxon>
    </lineage>
</organism>
<keyword evidence="5 6" id="KW-0408">Iron</keyword>
<keyword evidence="3 6" id="KW-0479">Metal-binding</keyword>
<dbReference type="GO" id="GO:0005506">
    <property type="term" value="F:iron ion binding"/>
    <property type="evidence" value="ECO:0007669"/>
    <property type="project" value="InterPro"/>
</dbReference>
<evidence type="ECO:0000256" key="5">
    <source>
        <dbReference type="ARBA" id="ARBA00023004"/>
    </source>
</evidence>
<dbReference type="PANTHER" id="PTHR24305">
    <property type="entry name" value="CYTOCHROME P450"/>
    <property type="match status" value="1"/>
</dbReference>
<keyword evidence="9" id="KW-1185">Reference proteome</keyword>
<dbReference type="PRINTS" id="PR00385">
    <property type="entry name" value="P450"/>
</dbReference>
<dbReference type="InterPro" id="IPR036396">
    <property type="entry name" value="Cyt_P450_sf"/>
</dbReference>